<reference evidence="2 3" key="1">
    <citation type="submission" date="2019-08" db="EMBL/GenBank/DDBJ databases">
        <title>Antarcticibacterium arcticum sp. nov., a bacterium isolated from marine sediment of the Canadian Beaufort Sea.</title>
        <authorList>
            <person name="Lee Y.M."/>
            <person name="Baek K."/>
            <person name="Lee D.-H."/>
            <person name="Shin S.C."/>
            <person name="Jin Y.K."/>
            <person name="Park Y."/>
        </authorList>
    </citation>
    <scope>NUCLEOTIDE SEQUENCE [LARGE SCALE GENOMIC DNA]</scope>
    <source>
        <strain evidence="2 3">PAMC 28998</strain>
    </source>
</reference>
<accession>A0A5B8YFC2</accession>
<feature type="signal peptide" evidence="1">
    <location>
        <begin position="1"/>
        <end position="23"/>
    </location>
</feature>
<feature type="chain" id="PRO_5022745782" description="Lipoprotein" evidence="1">
    <location>
        <begin position="24"/>
        <end position="215"/>
    </location>
</feature>
<dbReference type="RefSeq" id="WP_146830631.1">
    <property type="nucleotide sequence ID" value="NZ_CP042476.1"/>
</dbReference>
<name>A0A5B8YFC2_9FLAO</name>
<dbReference type="OrthoDB" id="1429804at2"/>
<sequence length="215" mass="23952">MKKPTFKLITAILFLSIGLQSCSSDTEETLDLSALDQELALDNNGFLEIESTTYVFKNSGETVRFNNEERAYDFVFTNGINYKASGGISKHAGEELVITNPETDEFIRFYHFEEVKKGLLKFDVELSTGKIYKSVTYKFGEAFTTQDQKCHEWPCVSISANVLGSMIEMSANTLSADCQNAVDACTRAGGKSSVTIQKEVLWFASARTCNVQCNY</sequence>
<protein>
    <recommendedName>
        <fullName evidence="4">Lipoprotein</fullName>
    </recommendedName>
</protein>
<dbReference type="KEGG" id="anp:FK178_02385"/>
<evidence type="ECO:0000313" key="2">
    <source>
        <dbReference type="EMBL" id="QED36630.1"/>
    </source>
</evidence>
<dbReference type="EMBL" id="CP042476">
    <property type="protein sequence ID" value="QED36630.1"/>
    <property type="molecule type" value="Genomic_DNA"/>
</dbReference>
<evidence type="ECO:0000313" key="3">
    <source>
        <dbReference type="Proteomes" id="UP000321954"/>
    </source>
</evidence>
<evidence type="ECO:0000256" key="1">
    <source>
        <dbReference type="SAM" id="SignalP"/>
    </source>
</evidence>
<keyword evidence="3" id="KW-1185">Reference proteome</keyword>
<gene>
    <name evidence="2" type="ORF">FK178_02385</name>
</gene>
<dbReference type="AlphaFoldDB" id="A0A5B8YFC2"/>
<evidence type="ECO:0008006" key="4">
    <source>
        <dbReference type="Google" id="ProtNLM"/>
    </source>
</evidence>
<dbReference type="Proteomes" id="UP000321954">
    <property type="component" value="Chromosome"/>
</dbReference>
<proteinExistence type="predicted"/>
<dbReference type="PROSITE" id="PS51257">
    <property type="entry name" value="PROKAR_LIPOPROTEIN"/>
    <property type="match status" value="1"/>
</dbReference>
<keyword evidence="1" id="KW-0732">Signal</keyword>
<organism evidence="2 3">
    <name type="scientific">Antarcticibacterium arcticum</name>
    <dbReference type="NCBI Taxonomy" id="2585771"/>
    <lineage>
        <taxon>Bacteria</taxon>
        <taxon>Pseudomonadati</taxon>
        <taxon>Bacteroidota</taxon>
        <taxon>Flavobacteriia</taxon>
        <taxon>Flavobacteriales</taxon>
        <taxon>Flavobacteriaceae</taxon>
        <taxon>Antarcticibacterium</taxon>
    </lineage>
</organism>